<keyword evidence="4" id="KW-1185">Reference proteome</keyword>
<keyword evidence="2" id="KW-0472">Membrane</keyword>
<dbReference type="AlphaFoldDB" id="A0A1H8TA37"/>
<keyword evidence="2" id="KW-0812">Transmembrane</keyword>
<dbReference type="EMBL" id="FOEC01000009">
    <property type="protein sequence ID" value="SEO87797.1"/>
    <property type="molecule type" value="Genomic_DNA"/>
</dbReference>
<organism evidence="3 4">
    <name type="scientific">Denitrobacterium detoxificans</name>
    <dbReference type="NCBI Taxonomy" id="79604"/>
    <lineage>
        <taxon>Bacteria</taxon>
        <taxon>Bacillati</taxon>
        <taxon>Actinomycetota</taxon>
        <taxon>Coriobacteriia</taxon>
        <taxon>Eggerthellales</taxon>
        <taxon>Eggerthellaceae</taxon>
        <taxon>Denitrobacterium</taxon>
    </lineage>
</organism>
<dbReference type="GO" id="GO:0003677">
    <property type="term" value="F:DNA binding"/>
    <property type="evidence" value="ECO:0007669"/>
    <property type="project" value="InterPro"/>
</dbReference>
<reference evidence="4" key="1">
    <citation type="submission" date="2016-10" db="EMBL/GenBank/DDBJ databases">
        <authorList>
            <person name="Varghese N."/>
        </authorList>
    </citation>
    <scope>NUCLEOTIDE SEQUENCE [LARGE SCALE GENOMIC DNA]</scope>
    <source>
        <strain evidence="4">DSM 21843</strain>
    </source>
</reference>
<dbReference type="PANTHER" id="PTHR34475:SF1">
    <property type="entry name" value="CYTOSKELETON PROTEIN RODZ"/>
    <property type="match status" value="1"/>
</dbReference>
<dbReference type="PANTHER" id="PTHR34475">
    <property type="match status" value="1"/>
</dbReference>
<keyword evidence="2" id="KW-1133">Transmembrane helix</keyword>
<evidence type="ECO:0000256" key="1">
    <source>
        <dbReference type="SAM" id="MobiDB-lite"/>
    </source>
</evidence>
<dbReference type="CDD" id="cd00093">
    <property type="entry name" value="HTH_XRE"/>
    <property type="match status" value="1"/>
</dbReference>
<evidence type="ECO:0000313" key="3">
    <source>
        <dbReference type="EMBL" id="SEO87797.1"/>
    </source>
</evidence>
<dbReference type="InterPro" id="IPR050400">
    <property type="entry name" value="Bact_Cytoskel_RodZ"/>
</dbReference>
<evidence type="ECO:0000313" key="4">
    <source>
        <dbReference type="Proteomes" id="UP000182975"/>
    </source>
</evidence>
<feature type="region of interest" description="Disordered" evidence="1">
    <location>
        <begin position="232"/>
        <end position="271"/>
    </location>
</feature>
<dbReference type="InterPro" id="IPR001387">
    <property type="entry name" value="Cro/C1-type_HTH"/>
</dbReference>
<name>A0A1H8TA37_9ACTN</name>
<protein>
    <submittedName>
        <fullName evidence="3">Helix-turn-helix domain-containing protein</fullName>
    </submittedName>
</protein>
<dbReference type="RefSeq" id="WP_066662525.1">
    <property type="nucleotide sequence ID" value="NZ_CP011402.1"/>
</dbReference>
<feature type="transmembrane region" description="Helical" evidence="2">
    <location>
        <begin position="204"/>
        <end position="225"/>
    </location>
</feature>
<dbReference type="SUPFAM" id="SSF47413">
    <property type="entry name" value="lambda repressor-like DNA-binding domains"/>
    <property type="match status" value="1"/>
</dbReference>
<evidence type="ECO:0000256" key="2">
    <source>
        <dbReference type="SAM" id="Phobius"/>
    </source>
</evidence>
<dbReference type="OrthoDB" id="9797543at2"/>
<dbReference type="Proteomes" id="UP000182975">
    <property type="component" value="Unassembled WGS sequence"/>
</dbReference>
<proteinExistence type="predicted"/>
<gene>
    <name evidence="3" type="ORF">SAMN02910314_01474</name>
</gene>
<dbReference type="InterPro" id="IPR010982">
    <property type="entry name" value="Lambda_DNA-bd_dom_sf"/>
</dbReference>
<feature type="compositionally biased region" description="Low complexity" evidence="1">
    <location>
        <begin position="245"/>
        <end position="269"/>
    </location>
</feature>
<feature type="region of interest" description="Disordered" evidence="1">
    <location>
        <begin position="92"/>
        <end position="196"/>
    </location>
</feature>
<dbReference type="Pfam" id="PF13413">
    <property type="entry name" value="HTH_25"/>
    <property type="match status" value="1"/>
</dbReference>
<accession>A0A1H8TA37</accession>
<dbReference type="Gene3D" id="1.10.260.40">
    <property type="entry name" value="lambda repressor-like DNA-binding domains"/>
    <property type="match status" value="1"/>
</dbReference>
<sequence>MSDMSFGEILRQTRERKGLDLYATARRLRIRPDILRAIEEGNFAAMPPRGYTRNMVNGYARYLGLNPTDITGMYIDELYAYQSGVSRAHQRGTGFDMSAAPENTRFPHRGGTSRLRASDQNLKPRRQQRDGGSRRQAGRKRNEASYMEGLESMERSRGVPQVKGKKVGAPGRVNPSRGSVLPPQSFVGQSASARNADGTGHSKLPFIIAAAVILVIVIIVCSFLFSHKSESSSQATSTMPVTGLSESSSSASDTSASSTSTNASSASTTEVAPTQGEFTYTVADGGSTYIEVYVDGTNQEADTVEGPATKQYTFTDTLQIICVDTTSVTVTVNGEQQTLEPNSNGIVNVTYEFSDILAEWKSAHPDAISDTASSGTAATTSSTSE</sequence>